<dbReference type="GO" id="GO:0046906">
    <property type="term" value="F:tetrapyrrole binding"/>
    <property type="evidence" value="ECO:0007669"/>
    <property type="project" value="TreeGrafter"/>
</dbReference>
<protein>
    <recommendedName>
        <fullName evidence="1">GUN4-like domain-containing protein</fullName>
    </recommendedName>
</protein>
<dbReference type="SUPFAM" id="SSF140869">
    <property type="entry name" value="GUN4-like"/>
    <property type="match status" value="1"/>
</dbReference>
<evidence type="ECO:0000259" key="1">
    <source>
        <dbReference type="Pfam" id="PF05419"/>
    </source>
</evidence>
<organism evidence="2">
    <name type="scientific">Gelidium elegans</name>
    <name type="common">Red alga</name>
    <dbReference type="NCBI Taxonomy" id="37200"/>
    <lineage>
        <taxon>Eukaryota</taxon>
        <taxon>Rhodophyta</taxon>
        <taxon>Florideophyceae</taxon>
        <taxon>Rhodymeniophycidae</taxon>
        <taxon>Gelidiales</taxon>
        <taxon>Gelidiaceae</taxon>
        <taxon>Gelidium</taxon>
    </lineage>
</organism>
<dbReference type="Pfam" id="PF05419">
    <property type="entry name" value="GUN4"/>
    <property type="match status" value="1"/>
</dbReference>
<dbReference type="GeneID" id="27215874"/>
<geneLocation type="plastid" evidence="2"/>
<dbReference type="CDD" id="cd16383">
    <property type="entry name" value="GUN4"/>
    <property type="match status" value="1"/>
</dbReference>
<proteinExistence type="predicted"/>
<name>A0A141SDL4_GELEL</name>
<dbReference type="InterPro" id="IPR037215">
    <property type="entry name" value="GUN4-like_sf"/>
</dbReference>
<reference evidence="2" key="1">
    <citation type="submission" date="2015-07" db="EMBL/GenBank/DDBJ databases">
        <title>Reconstructing the complex evolutionary history of mobile plasmids in red algal genomes.</title>
        <authorList>
            <person name="Lee J."/>
            <person name="Kim K.M."/>
            <person name="Yang E.C."/>
            <person name="Miller K.A."/>
            <person name="Boo S.M."/>
            <person name="Bhattacharya D."/>
            <person name="Yoon H.S."/>
        </authorList>
    </citation>
    <scope>NUCLEOTIDE SEQUENCE</scope>
</reference>
<dbReference type="PANTHER" id="PTHR34800">
    <property type="entry name" value="TETRAPYRROLE-BINDING PROTEIN, CHLOROPLASTIC"/>
    <property type="match status" value="1"/>
</dbReference>
<dbReference type="InterPro" id="IPR008629">
    <property type="entry name" value="GUN4-like"/>
</dbReference>
<gene>
    <name evidence="2" type="primary">ycf53</name>
    <name evidence="2" type="ORF">Gele_132</name>
</gene>
<dbReference type="AlphaFoldDB" id="A0A141SDL4"/>
<dbReference type="PANTHER" id="PTHR34800:SF1">
    <property type="entry name" value="TETRAPYRROLE-BINDING PROTEIN, CHLOROPLASTIC"/>
    <property type="match status" value="1"/>
</dbReference>
<accession>A0A141SDL4</accession>
<keyword evidence="2" id="KW-0934">Plastid</keyword>
<dbReference type="Gene3D" id="1.10.10.1770">
    <property type="entry name" value="Gun4-like"/>
    <property type="match status" value="1"/>
</dbReference>
<dbReference type="RefSeq" id="YP_009244140.1">
    <property type="nucleotide sequence ID" value="NC_029858.1"/>
</dbReference>
<dbReference type="EMBL" id="KT266786">
    <property type="protein sequence ID" value="AMK96382.1"/>
    <property type="molecule type" value="Genomic_DNA"/>
</dbReference>
<sequence>MTDIIEKNQRILNRLVKTKSKGFSSFNEQLKLINQIINAGSEDLLADLLVEKCIFNKELPDYLDGIIFEILRKTNNRSVLNKLNSYFQDGLIELRSSLKIDYQPLQDQLMLQNFKEADKLTQLYLCKLADLSDSSERNWLYFTDVFTLPSEDLLTIDMLWRLYSRGKFGFSIQRKIWLSNEYNWEVFWSKIGWKDLGNPRRYPNDFIWDINAPEGHLPLFNQLRGVQVLSALFNHSVWDIE</sequence>
<dbReference type="Gene3D" id="1.25.40.620">
    <property type="match status" value="1"/>
</dbReference>
<evidence type="ECO:0000313" key="2">
    <source>
        <dbReference type="EMBL" id="AMK96382.1"/>
    </source>
</evidence>
<feature type="domain" description="GUN4-like" evidence="1">
    <location>
        <begin position="96"/>
        <end position="235"/>
    </location>
</feature>